<dbReference type="PANTHER" id="PTHR34835:SF34">
    <property type="entry name" value="OS08G0555500 PROTEIN"/>
    <property type="match status" value="1"/>
</dbReference>
<evidence type="ECO:0000256" key="3">
    <source>
        <dbReference type="ARBA" id="ARBA00022801"/>
    </source>
</evidence>
<comment type="caution">
    <text evidence="6">The sequence shown here is derived from an EMBL/GenBank/DDBJ whole genome shotgun (WGS) entry which is preliminary data.</text>
</comment>
<feature type="region of interest" description="Disordered" evidence="4">
    <location>
        <begin position="367"/>
        <end position="393"/>
    </location>
</feature>
<keyword evidence="7" id="KW-1185">Reference proteome</keyword>
<evidence type="ECO:0000256" key="1">
    <source>
        <dbReference type="ARBA" id="ARBA00005234"/>
    </source>
</evidence>
<evidence type="ECO:0000259" key="5">
    <source>
        <dbReference type="PROSITE" id="PS50600"/>
    </source>
</evidence>
<gene>
    <name evidence="6" type="ORF">KSP39_PZI016428</name>
</gene>
<sequence>MVFPLATATSKLGIDVIVHCRRAAMLVHWKMFRSSQGPSKVSSPAFVWEKQPKIFLVYGETTSLQLRGLFEVLVGRSTNSKSSIQCTSLGKVKVLKMVKPHILSSRCFISSFVSLISPIIKKIDKQLYEKLMSAGIIHLFNISSAPQNTPILYAMVQHYNSSTKTFSVCSSKLKFTRNEVAMIIGLPNQGHNVEYQYKSFSVMTKMDLKSRILQLAKEDHVVEEGDLKTILLHVLCTLFFPCSCNRIPEEFIRLADPEVFKNYNWPRAIHGYLLDSLDTLAKKQKSPPEAMGYLNGCTHVLLIWIFEHLQLQIPTFPERRPRINRWTSIKTFALTRAMSLLQNIETTQVLTQFEEILEDDLLLCNPNDDDHGGKERKKKKKKQKRMEKELEAREEKIRQKKELMPILKQIFDEIRSLDRKMTANYEELHKKVDRLSDSITTFKKSQYVSSLFGEDEEKKVDEELEEVDEEVEEVEEMDVMEEGNEDTYPSEYPEKNLITEEQRELIHARMSSCKSRDHIAFRGPRLAGMRESMDDLLTDKYIADCHIDAFARVLEKRRTTDPNRWRMFLYLHNQMKSEKCGGLSYVPHITTANLEKASMIFMPVCTQMHWCLLVGKYTERKWVLHDSLPNPMRRDLMKEPIQVLRDTSQEQCDADFTVWNINSTKGYPTQKSSVDCGVYVMKYMEFLCSTSSKKWPATKLWEKEIPKFRAEIAYEIFSAFKSK</sequence>
<accession>A0AAP0B6E2</accession>
<evidence type="ECO:0000256" key="2">
    <source>
        <dbReference type="ARBA" id="ARBA00022670"/>
    </source>
</evidence>
<organism evidence="6 7">
    <name type="scientific">Platanthera zijinensis</name>
    <dbReference type="NCBI Taxonomy" id="2320716"/>
    <lineage>
        <taxon>Eukaryota</taxon>
        <taxon>Viridiplantae</taxon>
        <taxon>Streptophyta</taxon>
        <taxon>Embryophyta</taxon>
        <taxon>Tracheophyta</taxon>
        <taxon>Spermatophyta</taxon>
        <taxon>Magnoliopsida</taxon>
        <taxon>Liliopsida</taxon>
        <taxon>Asparagales</taxon>
        <taxon>Orchidaceae</taxon>
        <taxon>Orchidoideae</taxon>
        <taxon>Orchideae</taxon>
        <taxon>Orchidinae</taxon>
        <taxon>Platanthera</taxon>
    </lineage>
</organism>
<dbReference type="GO" id="GO:0006508">
    <property type="term" value="P:proteolysis"/>
    <property type="evidence" value="ECO:0007669"/>
    <property type="project" value="UniProtKB-KW"/>
</dbReference>
<keyword evidence="2" id="KW-0645">Protease</keyword>
<dbReference type="InterPro" id="IPR003653">
    <property type="entry name" value="Peptidase_C48_C"/>
</dbReference>
<comment type="similarity">
    <text evidence="1">Belongs to the peptidase C48 family.</text>
</comment>
<dbReference type="PROSITE" id="PS50600">
    <property type="entry name" value="ULP_PROTEASE"/>
    <property type="match status" value="1"/>
</dbReference>
<proteinExistence type="inferred from homology"/>
<feature type="compositionally biased region" description="Basic residues" evidence="4">
    <location>
        <begin position="374"/>
        <end position="385"/>
    </location>
</feature>
<dbReference type="EMBL" id="JBBWWQ010000014">
    <property type="protein sequence ID" value="KAK8930650.1"/>
    <property type="molecule type" value="Genomic_DNA"/>
</dbReference>
<dbReference type="PANTHER" id="PTHR34835">
    <property type="entry name" value="OS07G0283600 PROTEIN-RELATED"/>
    <property type="match status" value="1"/>
</dbReference>
<dbReference type="GO" id="GO:0008234">
    <property type="term" value="F:cysteine-type peptidase activity"/>
    <property type="evidence" value="ECO:0007669"/>
    <property type="project" value="InterPro"/>
</dbReference>
<dbReference type="AlphaFoldDB" id="A0AAP0B6E2"/>
<evidence type="ECO:0000256" key="4">
    <source>
        <dbReference type="SAM" id="MobiDB-lite"/>
    </source>
</evidence>
<protein>
    <recommendedName>
        <fullName evidence="5">Ubiquitin-like protease family profile domain-containing protein</fullName>
    </recommendedName>
</protein>
<keyword evidence="3" id="KW-0378">Hydrolase</keyword>
<dbReference type="Gene3D" id="3.40.395.10">
    <property type="entry name" value="Adenoviral Proteinase, Chain A"/>
    <property type="match status" value="1"/>
</dbReference>
<evidence type="ECO:0000313" key="7">
    <source>
        <dbReference type="Proteomes" id="UP001418222"/>
    </source>
</evidence>
<name>A0AAP0B6E2_9ASPA</name>
<reference evidence="6 7" key="1">
    <citation type="journal article" date="2022" name="Nat. Plants">
        <title>Genomes of leafy and leafless Platanthera orchids illuminate the evolution of mycoheterotrophy.</title>
        <authorList>
            <person name="Li M.H."/>
            <person name="Liu K.W."/>
            <person name="Li Z."/>
            <person name="Lu H.C."/>
            <person name="Ye Q.L."/>
            <person name="Zhang D."/>
            <person name="Wang J.Y."/>
            <person name="Li Y.F."/>
            <person name="Zhong Z.M."/>
            <person name="Liu X."/>
            <person name="Yu X."/>
            <person name="Liu D.K."/>
            <person name="Tu X.D."/>
            <person name="Liu B."/>
            <person name="Hao Y."/>
            <person name="Liao X.Y."/>
            <person name="Jiang Y.T."/>
            <person name="Sun W.H."/>
            <person name="Chen J."/>
            <person name="Chen Y.Q."/>
            <person name="Ai Y."/>
            <person name="Zhai J.W."/>
            <person name="Wu S.S."/>
            <person name="Zhou Z."/>
            <person name="Hsiao Y.Y."/>
            <person name="Wu W.L."/>
            <person name="Chen Y.Y."/>
            <person name="Lin Y.F."/>
            <person name="Hsu J.L."/>
            <person name="Li C.Y."/>
            <person name="Wang Z.W."/>
            <person name="Zhao X."/>
            <person name="Zhong W.Y."/>
            <person name="Ma X.K."/>
            <person name="Ma L."/>
            <person name="Huang J."/>
            <person name="Chen G.Z."/>
            <person name="Huang M.Z."/>
            <person name="Huang L."/>
            <person name="Peng D.H."/>
            <person name="Luo Y.B."/>
            <person name="Zou S.Q."/>
            <person name="Chen S.P."/>
            <person name="Lan S."/>
            <person name="Tsai W.C."/>
            <person name="Van de Peer Y."/>
            <person name="Liu Z.J."/>
        </authorList>
    </citation>
    <scope>NUCLEOTIDE SEQUENCE [LARGE SCALE GENOMIC DNA]</scope>
    <source>
        <strain evidence="6">Lor287</strain>
    </source>
</reference>
<dbReference type="SUPFAM" id="SSF54001">
    <property type="entry name" value="Cysteine proteinases"/>
    <property type="match status" value="1"/>
</dbReference>
<feature type="domain" description="Ubiquitin-like protease family profile" evidence="5">
    <location>
        <begin position="519"/>
        <end position="687"/>
    </location>
</feature>
<dbReference type="Proteomes" id="UP001418222">
    <property type="component" value="Unassembled WGS sequence"/>
</dbReference>
<dbReference type="Pfam" id="PF02902">
    <property type="entry name" value="Peptidase_C48"/>
    <property type="match status" value="1"/>
</dbReference>
<evidence type="ECO:0000313" key="6">
    <source>
        <dbReference type="EMBL" id="KAK8930650.1"/>
    </source>
</evidence>
<dbReference type="InterPro" id="IPR038765">
    <property type="entry name" value="Papain-like_cys_pep_sf"/>
</dbReference>